<dbReference type="Proteomes" id="UP001243846">
    <property type="component" value="Unassembled WGS sequence"/>
</dbReference>
<reference evidence="3" key="1">
    <citation type="journal article" date="2019" name="Int. J. Syst. Evol. Microbiol.">
        <title>The Global Catalogue of Microorganisms (GCM) 10K type strain sequencing project: providing services to taxonomists for standard genome sequencing and annotation.</title>
        <authorList>
            <consortium name="The Broad Institute Genomics Platform"/>
            <consortium name="The Broad Institute Genome Sequencing Center for Infectious Disease"/>
            <person name="Wu L."/>
            <person name="Ma J."/>
        </authorList>
    </citation>
    <scope>NUCLEOTIDE SEQUENCE [LARGE SCALE GENOMIC DNA]</scope>
    <source>
        <strain evidence="3">CECT 8482</strain>
    </source>
</reference>
<dbReference type="InterPro" id="IPR029058">
    <property type="entry name" value="AB_hydrolase_fold"/>
</dbReference>
<feature type="signal peptide" evidence="1">
    <location>
        <begin position="1"/>
        <end position="21"/>
    </location>
</feature>
<sequence>MRKRYLIAGIAFAGLVAAALAGNTARNVARFQPLTRSPAEAEALLAPAWRLVMPPEDAGFSPPYKAAVVMSGCDGVHDNMDLWAGVLAGHGRATLILDSHGPRGLDQMQSWRAVCAAQILPGAERAADLAVAIAAMGRMEGIDTSDIAVLGASHGGWSIMELLELLGTEAPPPGLGAWPEPRAELAARIGPVVLLYPYCGVVSGAGDAHWPANAEGLMVLAGEDSIVDPQKCREMAAGLVERGADLTVATLAGADHGFDQKEHSVVSSLIFDQGLTDQAEALVSGLLAEHEAGAPAL</sequence>
<evidence type="ECO:0000313" key="2">
    <source>
        <dbReference type="EMBL" id="MDN3714069.1"/>
    </source>
</evidence>
<dbReference type="RefSeq" id="WP_377687454.1">
    <property type="nucleotide sequence ID" value="NZ_JBHMDZ010000044.1"/>
</dbReference>
<gene>
    <name evidence="2" type="ORF">QWZ10_23930</name>
</gene>
<evidence type="ECO:0000256" key="1">
    <source>
        <dbReference type="SAM" id="SignalP"/>
    </source>
</evidence>
<protein>
    <submittedName>
        <fullName evidence="2">Dienelactone hydrolase</fullName>
    </submittedName>
</protein>
<dbReference type="GO" id="GO:0016787">
    <property type="term" value="F:hydrolase activity"/>
    <property type="evidence" value="ECO:0007669"/>
    <property type="project" value="UniProtKB-KW"/>
</dbReference>
<dbReference type="EMBL" id="JAUFRC010000003">
    <property type="protein sequence ID" value="MDN3714069.1"/>
    <property type="molecule type" value="Genomic_DNA"/>
</dbReference>
<organism evidence="2 3">
    <name type="scientific">Paracoccus cavernae</name>
    <dbReference type="NCBI Taxonomy" id="1571207"/>
    <lineage>
        <taxon>Bacteria</taxon>
        <taxon>Pseudomonadati</taxon>
        <taxon>Pseudomonadota</taxon>
        <taxon>Alphaproteobacteria</taxon>
        <taxon>Rhodobacterales</taxon>
        <taxon>Paracoccaceae</taxon>
        <taxon>Paracoccus</taxon>
    </lineage>
</organism>
<name>A0ABT8DGF8_9RHOB</name>
<proteinExistence type="predicted"/>
<feature type="chain" id="PRO_5046351959" evidence="1">
    <location>
        <begin position="22"/>
        <end position="297"/>
    </location>
</feature>
<dbReference type="SUPFAM" id="SSF53474">
    <property type="entry name" value="alpha/beta-Hydrolases"/>
    <property type="match status" value="1"/>
</dbReference>
<evidence type="ECO:0000313" key="3">
    <source>
        <dbReference type="Proteomes" id="UP001243846"/>
    </source>
</evidence>
<comment type="caution">
    <text evidence="2">The sequence shown here is derived from an EMBL/GenBank/DDBJ whole genome shotgun (WGS) entry which is preliminary data.</text>
</comment>
<keyword evidence="1" id="KW-0732">Signal</keyword>
<accession>A0ABT8DGF8</accession>
<keyword evidence="2" id="KW-0378">Hydrolase</keyword>
<keyword evidence="3" id="KW-1185">Reference proteome</keyword>
<dbReference type="Gene3D" id="3.40.50.1820">
    <property type="entry name" value="alpha/beta hydrolase"/>
    <property type="match status" value="1"/>
</dbReference>